<dbReference type="Proteomes" id="UP001065298">
    <property type="component" value="Chromosome 3"/>
</dbReference>
<organism evidence="1 2">
    <name type="scientific">Fusarium keratoplasticum</name>
    <dbReference type="NCBI Taxonomy" id="1328300"/>
    <lineage>
        <taxon>Eukaryota</taxon>
        <taxon>Fungi</taxon>
        <taxon>Dikarya</taxon>
        <taxon>Ascomycota</taxon>
        <taxon>Pezizomycotina</taxon>
        <taxon>Sordariomycetes</taxon>
        <taxon>Hypocreomycetidae</taxon>
        <taxon>Hypocreales</taxon>
        <taxon>Nectriaceae</taxon>
        <taxon>Fusarium</taxon>
        <taxon>Fusarium solani species complex</taxon>
    </lineage>
</organism>
<protein>
    <submittedName>
        <fullName evidence="1">Uncharacterized protein</fullName>
    </submittedName>
</protein>
<proteinExistence type="predicted"/>
<reference evidence="1" key="1">
    <citation type="submission" date="2022-06" db="EMBL/GenBank/DDBJ databases">
        <title>Fusarium solani species complex genomes reveal bases of compartmentalisation and animal pathogenesis.</title>
        <authorList>
            <person name="Tsai I.J."/>
        </authorList>
    </citation>
    <scope>NUCLEOTIDE SEQUENCE</scope>
    <source>
        <strain evidence="1">Fu6.1</strain>
    </source>
</reference>
<sequence length="1358" mass="150062">MLDTFPSIKFGLMVDIGGGIPPEVRLGDVVFSPATGQYPGIVQWDFGKAEKGGQFDRKGALNNPPSVLLTALTKLETTREMKRSQIPRYLDELATKWPDLVPKYIKSDSLKDPLLSSTGLPDDRHPVAENRVVGGGEQEAPRDIQVHYGLIASGSQVVKDAVFRDNINRQLGGNVLCLEMEAAGLANDSPCLVIRGICDYADSGKNKEWQEHAAAVAAAFAKELLSVVPAQEVDQMCNAKILLEIDSKLDEMSEKVTHLHSAQRNQEHQDILDWLTTIEYAPLQHDNLRRRQPGTGQWLLDSEQYQAWLKTSRQTLFCPGIPGAGKTILTSVVVDDVGKRFNGDRNIGIAYIYCNFRQQDNQRIDKMLASLLRQLAERQPSLPEVVKDLYNRHKPKKTRPLVDEISTTLRSLAKTYVRVYLLVDALDECQASEGSRAELLRELFALQKSCGASLFMTSRIMPDIQENFTDNAIELEIRASEEDVGRYLDSRVDSLSKVVRSNPKLREDIKTEVVRAVNGMFLLAELHLNSLKGKFSSKDIRRALKALPTGSTAYDETYKAAMERIGSQANTEVFSKKVLARITCTRRPFTTSELQHALAVEVGETEFDEESLPEVDDVVTCMHYTAQQYFERTQGDWFPTAEAYITTACVTYLSYKTFESGPCETKSRMDERLWSHQLYGYAANNWGHHARISLSTSKELIEFLQSNGQAEAAAEDLMVMTESWNYMEAPQRMTGLHLAAYFGMAEAMAALLTHGHGAIVSLLLATEGVDADSRDGTGSTPLFHAAENGHATVFNMLLTTGKIDIHAENRIRQTPARVAVEMGHTDIVEQLLSIGKFDVNSRNGSGETPLIRAVRRRHENLVKLLLAVDEIYVDLRDRFDQTPLSFAAEDGLEAIVELLVDIGKADVNLKDRNNRTPLLFAAENGHEGVVRLLLGPGQAHVDARNHTGTTPFLHVIYDGHEAIARLLLATGKAGIDIPDGSDFTPLLMAAYQGHESIVRLLLETGQVDVDANDTHGRTPLLWAAMKWNEPIVWLLLEHGAEFDVRSRDGQTLLSVTSANEAITKILLAAAATKRDDPSQIPALLLAQRGHEAVVQLILPSNMCVETNVDSSHPSPSWATEYNDMVKLQLAKARFDIDAKDQDGSTLLHYASQHGHEAIVKLLLATGAVDISTTNNSSRTPLSCAVEGGHEPVVRLLVANSKANSFTGFSQETYTALLQNKSMSNLILASFEANVDVKDSSVKPLLRVAEYETMFRLLMATGNFDIHLRNSGVTLLWLAARNGHDSLLKLLLDTGKADINLRYSAGLTLLAIATMKGHENIIKLLLSTGEVGVNLRDNSGKTPLYWAATLGHRDRDIDG</sequence>
<evidence type="ECO:0000313" key="2">
    <source>
        <dbReference type="Proteomes" id="UP001065298"/>
    </source>
</evidence>
<dbReference type="EMBL" id="CM046505">
    <property type="protein sequence ID" value="KAI8675488.1"/>
    <property type="molecule type" value="Genomic_DNA"/>
</dbReference>
<name>A0ACC0R5I4_9HYPO</name>
<comment type="caution">
    <text evidence="1">The sequence shown here is derived from an EMBL/GenBank/DDBJ whole genome shotgun (WGS) entry which is preliminary data.</text>
</comment>
<accession>A0ACC0R5I4</accession>
<keyword evidence="2" id="KW-1185">Reference proteome</keyword>
<evidence type="ECO:0000313" key="1">
    <source>
        <dbReference type="EMBL" id="KAI8675488.1"/>
    </source>
</evidence>
<gene>
    <name evidence="1" type="ORF">NCS57_00450100</name>
</gene>